<dbReference type="InterPro" id="IPR003423">
    <property type="entry name" value="OMP_efflux"/>
</dbReference>
<comment type="similarity">
    <text evidence="1">Belongs to the outer membrane factor (OMF) (TC 1.B.17) family.</text>
</comment>
<accession>A0A6S7CHQ5</accession>
<evidence type="ECO:0000313" key="3">
    <source>
        <dbReference type="EMBL" id="CAB3849918.1"/>
    </source>
</evidence>
<dbReference type="PANTHER" id="PTHR30203">
    <property type="entry name" value="OUTER MEMBRANE CATION EFFLUX PROTEIN"/>
    <property type="match status" value="1"/>
</dbReference>
<feature type="region of interest" description="Disordered" evidence="2">
    <location>
        <begin position="128"/>
        <end position="147"/>
    </location>
</feature>
<protein>
    <recommendedName>
        <fullName evidence="5">Outer membrane protein TolC</fullName>
    </recommendedName>
</protein>
<dbReference type="GO" id="GO:0015562">
    <property type="term" value="F:efflux transmembrane transporter activity"/>
    <property type="evidence" value="ECO:0007669"/>
    <property type="project" value="InterPro"/>
</dbReference>
<dbReference type="EMBL" id="CADILD010000001">
    <property type="protein sequence ID" value="CAB3849918.1"/>
    <property type="molecule type" value="Genomic_DNA"/>
</dbReference>
<gene>
    <name evidence="3" type="ORF">LMG1861_01751</name>
</gene>
<dbReference type="Pfam" id="PF02321">
    <property type="entry name" value="OEP"/>
    <property type="match status" value="1"/>
</dbReference>
<dbReference type="Gene3D" id="1.20.1600.10">
    <property type="entry name" value="Outer membrane efflux proteins (OEP)"/>
    <property type="match status" value="1"/>
</dbReference>
<evidence type="ECO:0000256" key="1">
    <source>
        <dbReference type="ARBA" id="ARBA00007613"/>
    </source>
</evidence>
<reference evidence="3 4" key="1">
    <citation type="submission" date="2020-04" db="EMBL/GenBank/DDBJ databases">
        <authorList>
            <person name="De Canck E."/>
        </authorList>
    </citation>
    <scope>NUCLEOTIDE SEQUENCE [LARGE SCALE GENOMIC DNA]</scope>
    <source>
        <strain evidence="3 4">LMG 1861</strain>
    </source>
</reference>
<dbReference type="SUPFAM" id="SSF56954">
    <property type="entry name" value="Outer membrane efflux proteins (OEP)"/>
    <property type="match status" value="1"/>
</dbReference>
<organism evidence="3 4">
    <name type="scientific">Achromobacter piechaudii</name>
    <dbReference type="NCBI Taxonomy" id="72556"/>
    <lineage>
        <taxon>Bacteria</taxon>
        <taxon>Pseudomonadati</taxon>
        <taxon>Pseudomonadota</taxon>
        <taxon>Betaproteobacteria</taxon>
        <taxon>Burkholderiales</taxon>
        <taxon>Alcaligenaceae</taxon>
        <taxon>Achromobacter</taxon>
    </lineage>
</organism>
<proteinExistence type="inferred from homology"/>
<evidence type="ECO:0000256" key="2">
    <source>
        <dbReference type="SAM" id="MobiDB-lite"/>
    </source>
</evidence>
<evidence type="ECO:0000313" key="4">
    <source>
        <dbReference type="Proteomes" id="UP000494105"/>
    </source>
</evidence>
<sequence length="533" mass="59000">MSTIVRHCIGGTRRPRIDSKVRLTAMAACVSAALLAGCSIQPKQFEAAENRDRATDLIARSTAEQEPITAPVDLYEAMARAIKYNLDVRVEMMGVALAQRQLDVKRYDMLPKFVASLDYSGRNNYSGGTSQSLLTGQQSLEPSTSSDKNVLQSSLQLSWDVLDFGLSYVRAKQAADQINMAEERKRKVMNRLIEDVRTAYWRAVSAERLLGKIRELEAATQTALDLAAEQDKQGLTAPLAPLSYQREMLGIRRDVQALGRELGVAKQQLAALMNLPPNTQYTIAMPPAMENNKPLVLPGIADDPAAWLQVAIENRPELREVAYQLRANDQENTAALLRALPSLKLFGGLNASTNDLLYNSNWIGWGAVASWNLLNVFRLPAEKAQIKAEGDLLDQRQLALTTAVATQVEVSRARYALRQDELDTAQRFYDVQTRIEGQIDSGYKAEKLSRQTLIREQMNTLVARVRYDLALADLQNAYANVFSSLGIDPVDTTMSTSDPVSTLATKLRDMWTARSGFASNETDARMAAVAPTR</sequence>
<dbReference type="RefSeq" id="WP_244976625.1">
    <property type="nucleotide sequence ID" value="NZ_CADILD010000001.1"/>
</dbReference>
<dbReference type="AlphaFoldDB" id="A0A6S7CHQ5"/>
<dbReference type="InterPro" id="IPR010131">
    <property type="entry name" value="MdtP/NodT-like"/>
</dbReference>
<dbReference type="Proteomes" id="UP000494105">
    <property type="component" value="Unassembled WGS sequence"/>
</dbReference>
<dbReference type="PANTHER" id="PTHR30203:SF33">
    <property type="entry name" value="BLR4455 PROTEIN"/>
    <property type="match status" value="1"/>
</dbReference>
<evidence type="ECO:0008006" key="5">
    <source>
        <dbReference type="Google" id="ProtNLM"/>
    </source>
</evidence>
<name>A0A6S7CHQ5_9BURK</name>